<dbReference type="Gramene" id="KQJ82149">
    <property type="protein sequence ID" value="KQJ82149"/>
    <property type="gene ID" value="BRADI_5g06730v3"/>
</dbReference>
<evidence type="ECO:0000313" key="3">
    <source>
        <dbReference type="Proteomes" id="UP000008810"/>
    </source>
</evidence>
<protein>
    <submittedName>
        <fullName evidence="1 2">Uncharacterized protein</fullName>
    </submittedName>
</protein>
<name>A0A0Q3KQC1_BRADI</name>
<organism evidence="1">
    <name type="scientific">Brachypodium distachyon</name>
    <name type="common">Purple false brome</name>
    <name type="synonym">Trachynia distachya</name>
    <dbReference type="NCBI Taxonomy" id="15368"/>
    <lineage>
        <taxon>Eukaryota</taxon>
        <taxon>Viridiplantae</taxon>
        <taxon>Streptophyta</taxon>
        <taxon>Embryophyta</taxon>
        <taxon>Tracheophyta</taxon>
        <taxon>Spermatophyta</taxon>
        <taxon>Magnoliopsida</taxon>
        <taxon>Liliopsida</taxon>
        <taxon>Poales</taxon>
        <taxon>Poaceae</taxon>
        <taxon>BOP clade</taxon>
        <taxon>Pooideae</taxon>
        <taxon>Stipodae</taxon>
        <taxon>Brachypodieae</taxon>
        <taxon>Brachypodium</taxon>
    </lineage>
</organism>
<dbReference type="EnsemblPlants" id="KQJ82149">
    <property type="protein sequence ID" value="KQJ82149"/>
    <property type="gene ID" value="BRADI_5g06730v3"/>
</dbReference>
<reference evidence="1" key="2">
    <citation type="submission" date="2017-06" db="EMBL/GenBank/DDBJ databases">
        <title>WGS assembly of Brachypodium distachyon.</title>
        <authorList>
            <consortium name="The International Brachypodium Initiative"/>
            <person name="Lucas S."/>
            <person name="Harmon-Smith M."/>
            <person name="Lail K."/>
            <person name="Tice H."/>
            <person name="Grimwood J."/>
            <person name="Bruce D."/>
            <person name="Barry K."/>
            <person name="Shu S."/>
            <person name="Lindquist E."/>
            <person name="Wang M."/>
            <person name="Pitluck S."/>
            <person name="Vogel J.P."/>
            <person name="Garvin D.F."/>
            <person name="Mockler T.C."/>
            <person name="Schmutz J."/>
            <person name="Rokhsar D."/>
            <person name="Bevan M.W."/>
        </authorList>
    </citation>
    <scope>NUCLEOTIDE SEQUENCE</scope>
    <source>
        <strain evidence="1">Bd21</strain>
    </source>
</reference>
<dbReference type="EnsemblPlants" id="PNT60846">
    <property type="protein sequence ID" value="PNT60846"/>
    <property type="gene ID" value="BRADI_5g06730v3"/>
</dbReference>
<evidence type="ECO:0000313" key="2">
    <source>
        <dbReference type="EnsemblPlants" id="KQJ82149"/>
    </source>
</evidence>
<dbReference type="OrthoDB" id="273771at2759"/>
<evidence type="ECO:0000313" key="1">
    <source>
        <dbReference type="EMBL" id="KQJ82149.1"/>
    </source>
</evidence>
<reference evidence="1 2" key="1">
    <citation type="journal article" date="2010" name="Nature">
        <title>Genome sequencing and analysis of the model grass Brachypodium distachyon.</title>
        <authorList>
            <consortium name="International Brachypodium Initiative"/>
        </authorList>
    </citation>
    <scope>NUCLEOTIDE SEQUENCE [LARGE SCALE GENOMIC DNA]</scope>
    <source>
        <strain evidence="1 2">Bd21</strain>
    </source>
</reference>
<gene>
    <name evidence="1" type="ORF">BRADI_5g06730v3</name>
</gene>
<keyword evidence="3" id="KW-1185">Reference proteome</keyword>
<proteinExistence type="predicted"/>
<dbReference type="Proteomes" id="UP000008810">
    <property type="component" value="Chromosome 5"/>
</dbReference>
<dbReference type="InParanoid" id="A0A0Q3KQC1"/>
<sequence length="98" mass="10546">MQASKLSADLAGLQTDIAEVERRHSLRMEFSLEEMGVLASSNDLPGTSSDARRGGSLSGLLPPICRSSIYDQRATINMLLCYLKTVLSCAATTCKNHA</sequence>
<dbReference type="EMBL" id="CM000884">
    <property type="protein sequence ID" value="KQJ82149.1"/>
    <property type="molecule type" value="Genomic_DNA"/>
</dbReference>
<dbReference type="AlphaFoldDB" id="A0A0Q3KQC1"/>
<dbReference type="EMBL" id="CM000884">
    <property type="protein sequence ID" value="PNT60846.1"/>
    <property type="molecule type" value="Genomic_DNA"/>
</dbReference>
<dbReference type="STRING" id="15368.A0A0Q3KQC1"/>
<dbReference type="Gramene" id="PNT60846">
    <property type="protein sequence ID" value="PNT60846"/>
    <property type="gene ID" value="BRADI_5g06730v3"/>
</dbReference>
<accession>A0A0Q3KQC1</accession>
<reference evidence="2" key="3">
    <citation type="submission" date="2018-08" db="UniProtKB">
        <authorList>
            <consortium name="EnsemblPlants"/>
        </authorList>
    </citation>
    <scope>IDENTIFICATION</scope>
    <source>
        <strain evidence="2">cv. Bd21</strain>
    </source>
</reference>